<dbReference type="STRING" id="927664.SAMN05421780_102125"/>
<gene>
    <name evidence="5" type="ORF">SAMN05421780_102125</name>
</gene>
<dbReference type="SUPFAM" id="SSF49899">
    <property type="entry name" value="Concanavalin A-like lectins/glucanases"/>
    <property type="match status" value="2"/>
</dbReference>
<dbReference type="Proteomes" id="UP000199514">
    <property type="component" value="Unassembled WGS sequence"/>
</dbReference>
<organism evidence="5 6">
    <name type="scientific">Flexibacter flexilis DSM 6793</name>
    <dbReference type="NCBI Taxonomy" id="927664"/>
    <lineage>
        <taxon>Bacteria</taxon>
        <taxon>Pseudomonadati</taxon>
        <taxon>Bacteroidota</taxon>
        <taxon>Cytophagia</taxon>
        <taxon>Cytophagales</taxon>
        <taxon>Flexibacteraceae</taxon>
        <taxon>Flexibacter</taxon>
    </lineage>
</organism>
<dbReference type="RefSeq" id="WP_091508253.1">
    <property type="nucleotide sequence ID" value="NZ_FOLE01000002.1"/>
</dbReference>
<dbReference type="Pfam" id="PF13385">
    <property type="entry name" value="Laminin_G_3"/>
    <property type="match status" value="2"/>
</dbReference>
<dbReference type="InterPro" id="IPR013320">
    <property type="entry name" value="ConA-like_dom_sf"/>
</dbReference>
<proteinExistence type="predicted"/>
<keyword evidence="2" id="KW-1015">Disulfide bond</keyword>
<evidence type="ECO:0000313" key="5">
    <source>
        <dbReference type="EMBL" id="SFB96727.1"/>
    </source>
</evidence>
<sequence length="559" mass="59702">MKKIYTLITALLTGFGAFAQIPTNGLVAKYSFNDSTNLVTDNHTGTYPLTGSTTVTSSADGFTNSPSNKSAEFTGATTSALSVNNAAFRTPCFTISAWFKVSAFQSYNTIVSTRYNPTGPYYNSFNLHTGNSTAAGKKLRLTYRPIGTNEKTITGTTVLEEGVWYHAVAVYDSLYGRAQIFLNGSLEASYTYAFGNGIAYITDQDRPFVIGNVNPAANGNGFMGKIDEVLFYNRGLSDLEVLNLWHSYSSPGMPTTGLVAKYSFIGLNGIKIDNSGNLNNVLTNGGTVSSGNGYQNLANSSATFAGDGNSILSSESYAFRTTSVSMATWIKPMNFNPNNTIAAIRYNASGAPYNSINLSTGTNVSKKVSFTYYTAGSTSEKNIQGTTVLQTGTWYHVAATYDETTGIAKLYVNGNLEATSTTGSPGAILYNDKPFVMGNIPNVNNHGLVGMIDEFLYYSRALSANEICGIYSGASCTPTATAAAHTAPRLEVYPNPAQNVLNVKNVAKGATLQILDMTGKVLQSSFATNLNTSALADGLYLLRVISAEGTQTQKFMITR</sequence>
<dbReference type="EMBL" id="FOLE01000002">
    <property type="protein sequence ID" value="SFB96727.1"/>
    <property type="molecule type" value="Genomic_DNA"/>
</dbReference>
<dbReference type="Pfam" id="PF18962">
    <property type="entry name" value="Por_Secre_tail"/>
    <property type="match status" value="1"/>
</dbReference>
<name>A0A1I1FBE1_9BACT</name>
<reference evidence="5 6" key="1">
    <citation type="submission" date="2016-10" db="EMBL/GenBank/DDBJ databases">
        <authorList>
            <person name="de Groot N.N."/>
        </authorList>
    </citation>
    <scope>NUCLEOTIDE SEQUENCE [LARGE SCALE GENOMIC DNA]</scope>
    <source>
        <strain evidence="5 6">DSM 6793</strain>
    </source>
</reference>
<dbReference type="Gene3D" id="2.60.120.200">
    <property type="match status" value="2"/>
</dbReference>
<keyword evidence="6" id="KW-1185">Reference proteome</keyword>
<evidence type="ECO:0000256" key="1">
    <source>
        <dbReference type="ARBA" id="ARBA00022729"/>
    </source>
</evidence>
<dbReference type="GO" id="GO:0005975">
    <property type="term" value="P:carbohydrate metabolic process"/>
    <property type="evidence" value="ECO:0007669"/>
    <property type="project" value="UniProtKB-ARBA"/>
</dbReference>
<dbReference type="InterPro" id="IPR026444">
    <property type="entry name" value="Secre_tail"/>
</dbReference>
<feature type="chain" id="PRO_5011635165" evidence="3">
    <location>
        <begin position="20"/>
        <end position="559"/>
    </location>
</feature>
<dbReference type="AlphaFoldDB" id="A0A1I1FBE1"/>
<evidence type="ECO:0000313" key="6">
    <source>
        <dbReference type="Proteomes" id="UP000199514"/>
    </source>
</evidence>
<dbReference type="OrthoDB" id="9814380at2"/>
<evidence type="ECO:0000259" key="4">
    <source>
        <dbReference type="PROSITE" id="PS50025"/>
    </source>
</evidence>
<dbReference type="InterPro" id="IPR001791">
    <property type="entry name" value="Laminin_G"/>
</dbReference>
<dbReference type="PROSITE" id="PS50025">
    <property type="entry name" value="LAM_G_DOMAIN"/>
    <property type="match status" value="1"/>
</dbReference>
<dbReference type="PANTHER" id="PTHR42535:SF2">
    <property type="entry name" value="CHROMOSOME UNDETERMINED SCAFFOLD_146, WHOLE GENOME SHOTGUN SEQUENCE"/>
    <property type="match status" value="1"/>
</dbReference>
<dbReference type="GO" id="GO:0004553">
    <property type="term" value="F:hydrolase activity, hydrolyzing O-glycosyl compounds"/>
    <property type="evidence" value="ECO:0007669"/>
    <property type="project" value="UniProtKB-ARBA"/>
</dbReference>
<evidence type="ECO:0000256" key="3">
    <source>
        <dbReference type="SAM" id="SignalP"/>
    </source>
</evidence>
<evidence type="ECO:0000256" key="2">
    <source>
        <dbReference type="ARBA" id="ARBA00023157"/>
    </source>
</evidence>
<dbReference type="SMART" id="SM00560">
    <property type="entry name" value="LamGL"/>
    <property type="match status" value="2"/>
</dbReference>
<accession>A0A1I1FBE1</accession>
<dbReference type="InterPro" id="IPR006558">
    <property type="entry name" value="LamG-like"/>
</dbReference>
<protein>
    <submittedName>
        <fullName evidence="5">Por secretion system C-terminal sorting domain-containing protein</fullName>
    </submittedName>
</protein>
<dbReference type="PANTHER" id="PTHR42535">
    <property type="entry name" value="OOKINETE PROTEIN, PUTATIVE-RELATED"/>
    <property type="match status" value="1"/>
</dbReference>
<feature type="signal peptide" evidence="3">
    <location>
        <begin position="1"/>
        <end position="19"/>
    </location>
</feature>
<dbReference type="NCBIfam" id="TIGR04183">
    <property type="entry name" value="Por_Secre_tail"/>
    <property type="match status" value="1"/>
</dbReference>
<feature type="domain" description="Laminin G" evidence="4">
    <location>
        <begin position="301"/>
        <end position="476"/>
    </location>
</feature>
<keyword evidence="1 3" id="KW-0732">Signal</keyword>